<feature type="compositionally biased region" description="Low complexity" evidence="1">
    <location>
        <begin position="20"/>
        <end position="29"/>
    </location>
</feature>
<gene>
    <name evidence="2" type="ORF">LY79DRAFT_671397</name>
</gene>
<evidence type="ECO:0000256" key="1">
    <source>
        <dbReference type="SAM" id="MobiDB-lite"/>
    </source>
</evidence>
<organism evidence="2 3">
    <name type="scientific">Colletotrichum navitas</name>
    <dbReference type="NCBI Taxonomy" id="681940"/>
    <lineage>
        <taxon>Eukaryota</taxon>
        <taxon>Fungi</taxon>
        <taxon>Dikarya</taxon>
        <taxon>Ascomycota</taxon>
        <taxon>Pezizomycotina</taxon>
        <taxon>Sordariomycetes</taxon>
        <taxon>Hypocreomycetidae</taxon>
        <taxon>Glomerellales</taxon>
        <taxon>Glomerellaceae</taxon>
        <taxon>Colletotrichum</taxon>
        <taxon>Colletotrichum graminicola species complex</taxon>
    </lineage>
</organism>
<dbReference type="Proteomes" id="UP001230504">
    <property type="component" value="Unassembled WGS sequence"/>
</dbReference>
<accession>A0AAD8V2N6</accession>
<name>A0AAD8V2N6_9PEZI</name>
<dbReference type="SUPFAM" id="SSF51197">
    <property type="entry name" value="Clavaminate synthase-like"/>
    <property type="match status" value="1"/>
</dbReference>
<comment type="caution">
    <text evidence="2">The sequence shown here is derived from an EMBL/GenBank/DDBJ whole genome shotgun (WGS) entry which is preliminary data.</text>
</comment>
<reference evidence="2" key="1">
    <citation type="submission" date="2021-06" db="EMBL/GenBank/DDBJ databases">
        <title>Comparative genomics, transcriptomics and evolutionary studies reveal genomic signatures of adaptation to plant cell wall in hemibiotrophic fungi.</title>
        <authorList>
            <consortium name="DOE Joint Genome Institute"/>
            <person name="Baroncelli R."/>
            <person name="Diaz J.F."/>
            <person name="Benocci T."/>
            <person name="Peng M."/>
            <person name="Battaglia E."/>
            <person name="Haridas S."/>
            <person name="Andreopoulos W."/>
            <person name="Labutti K."/>
            <person name="Pangilinan J."/>
            <person name="Floch G.L."/>
            <person name="Makela M.R."/>
            <person name="Henrissat B."/>
            <person name="Grigoriev I.V."/>
            <person name="Crouch J.A."/>
            <person name="De Vries R.P."/>
            <person name="Sukno S.A."/>
            <person name="Thon M.R."/>
        </authorList>
    </citation>
    <scope>NUCLEOTIDE SEQUENCE</scope>
    <source>
        <strain evidence="2">CBS 125086</strain>
    </source>
</reference>
<dbReference type="AlphaFoldDB" id="A0AAD8V2N6"/>
<evidence type="ECO:0000313" key="2">
    <source>
        <dbReference type="EMBL" id="KAK1584963.1"/>
    </source>
</evidence>
<proteinExistence type="predicted"/>
<dbReference type="RefSeq" id="XP_060412019.1">
    <property type="nucleotide sequence ID" value="XM_060563905.1"/>
</dbReference>
<dbReference type="GeneID" id="85448145"/>
<protein>
    <submittedName>
        <fullName evidence="2">Uncharacterized protein</fullName>
    </submittedName>
</protein>
<sequence>MQIGSSQAANDGGEPHYGGSSDPPSTSSSSLQLNVVEAFEKVYDTVDIIVSFDAVNMAFPSRTDVAPNNPWPHQDQDPEKPGLRCLQGLVNHLPNGAHRLSEAFHEAFRDEPDKIWSWTKEWYGFTDAGMKWLVDKGCEWTKINAKPSDLLLWDSRTPHAARRTPHAALHPEPGWRLAALLRLHVLHARRRRHAGTLVRKKAAFDNLQSTTITWASRGKHQS</sequence>
<feature type="region of interest" description="Disordered" evidence="1">
    <location>
        <begin position="1"/>
        <end position="29"/>
    </location>
</feature>
<dbReference type="PANTHER" id="PTHR31630">
    <property type="entry name" value="PHYTANOYL-COA DIOXYGENASE-RELATED-RELATED"/>
    <property type="match status" value="1"/>
</dbReference>
<dbReference type="EMBL" id="JAHLJV010000049">
    <property type="protein sequence ID" value="KAK1584963.1"/>
    <property type="molecule type" value="Genomic_DNA"/>
</dbReference>
<dbReference type="PANTHER" id="PTHR31630:SF7">
    <property type="entry name" value="PHYTANOYL-COA DIOXYGENASE"/>
    <property type="match status" value="1"/>
</dbReference>
<evidence type="ECO:0000313" key="3">
    <source>
        <dbReference type="Proteomes" id="UP001230504"/>
    </source>
</evidence>
<keyword evidence="3" id="KW-1185">Reference proteome</keyword>